<keyword evidence="2" id="KW-0032">Aminotransferase</keyword>
<comment type="similarity">
    <text evidence="5">Belongs to the class-III pyridoxal-phosphate-dependent aminotransferase family.</text>
</comment>
<dbReference type="GO" id="GO:0009102">
    <property type="term" value="P:biotin biosynthetic process"/>
    <property type="evidence" value="ECO:0007669"/>
    <property type="project" value="TreeGrafter"/>
</dbReference>
<evidence type="ECO:0000313" key="6">
    <source>
        <dbReference type="EMBL" id="CAG8743394.1"/>
    </source>
</evidence>
<dbReference type="GO" id="GO:0004015">
    <property type="term" value="F:adenosylmethionine-8-amino-7-oxononanoate transaminase activity"/>
    <property type="evidence" value="ECO:0007669"/>
    <property type="project" value="TreeGrafter"/>
</dbReference>
<protein>
    <submittedName>
        <fullName evidence="6">24035_t:CDS:1</fullName>
    </submittedName>
</protein>
<dbReference type="GO" id="GO:0005739">
    <property type="term" value="C:mitochondrion"/>
    <property type="evidence" value="ECO:0007669"/>
    <property type="project" value="UniProtKB-SubCell"/>
</dbReference>
<keyword evidence="7" id="KW-1185">Reference proteome</keyword>
<comment type="caution">
    <text evidence="6">The sequence shown here is derived from an EMBL/GenBank/DDBJ whole genome shotgun (WGS) entry which is preliminary data.</text>
</comment>
<proteinExistence type="inferred from homology"/>
<dbReference type="EMBL" id="CAJVPY010013899">
    <property type="protein sequence ID" value="CAG8743394.1"/>
    <property type="molecule type" value="Genomic_DNA"/>
</dbReference>
<keyword evidence="3" id="KW-0808">Transferase</keyword>
<dbReference type="GO" id="GO:0030170">
    <property type="term" value="F:pyridoxal phosphate binding"/>
    <property type="evidence" value="ECO:0007669"/>
    <property type="project" value="InterPro"/>
</dbReference>
<evidence type="ECO:0000256" key="2">
    <source>
        <dbReference type="ARBA" id="ARBA00022576"/>
    </source>
</evidence>
<dbReference type="AlphaFoldDB" id="A0A9N9INS9"/>
<feature type="non-terminal residue" evidence="6">
    <location>
        <position position="1"/>
    </location>
</feature>
<evidence type="ECO:0000256" key="1">
    <source>
        <dbReference type="ARBA" id="ARBA00004173"/>
    </source>
</evidence>
<organism evidence="6 7">
    <name type="scientific">Dentiscutata erythropus</name>
    <dbReference type="NCBI Taxonomy" id="1348616"/>
    <lineage>
        <taxon>Eukaryota</taxon>
        <taxon>Fungi</taxon>
        <taxon>Fungi incertae sedis</taxon>
        <taxon>Mucoromycota</taxon>
        <taxon>Glomeromycotina</taxon>
        <taxon>Glomeromycetes</taxon>
        <taxon>Diversisporales</taxon>
        <taxon>Gigasporaceae</taxon>
        <taxon>Dentiscutata</taxon>
    </lineage>
</organism>
<sequence>PPQIQLKNNIYNLTIPFTNQIFQYSSLNSLFSPSRLWSDPVSSIYKNYIDEVISKHIKEGYNFGALLIEPILMGAGGMILVDPLFQRLLVKGVREFNRWGNLRKDQEREKCEDEKEWKGLPVIFDEVFTGLWRLGKLSGADILGVNPDIAAYAKLLTGGLLPLATTLSTESIFNNFLGDTKVDSLLHGHSYTAHPIGCMMIGKLSCLPNVKGLFAIGTILAIELKDIDGGGYASEVSLEIIKQLSNSNYSKDDIKILSRPLGNVIYLISSLISEPYNIRRLEKKMKSSSSFFLRNGIVCQQYLSKENKVFEIFI</sequence>
<dbReference type="InterPro" id="IPR049704">
    <property type="entry name" value="Aminotrans_3_PPA_site"/>
</dbReference>
<dbReference type="Gene3D" id="3.90.1150.10">
    <property type="entry name" value="Aspartate Aminotransferase, domain 1"/>
    <property type="match status" value="1"/>
</dbReference>
<evidence type="ECO:0000313" key="7">
    <source>
        <dbReference type="Proteomes" id="UP000789405"/>
    </source>
</evidence>
<dbReference type="InterPro" id="IPR015422">
    <property type="entry name" value="PyrdxlP-dep_Trfase_small"/>
</dbReference>
<keyword evidence="4 5" id="KW-0663">Pyridoxal phosphate</keyword>
<dbReference type="InterPro" id="IPR005814">
    <property type="entry name" value="Aminotrans_3"/>
</dbReference>
<comment type="subcellular location">
    <subcellularLocation>
        <location evidence="1">Mitochondrion</location>
    </subcellularLocation>
</comment>
<evidence type="ECO:0000256" key="5">
    <source>
        <dbReference type="RuleBase" id="RU003560"/>
    </source>
</evidence>
<dbReference type="OrthoDB" id="425114at2759"/>
<dbReference type="Proteomes" id="UP000789405">
    <property type="component" value="Unassembled WGS sequence"/>
</dbReference>
<dbReference type="InterPro" id="IPR015424">
    <property type="entry name" value="PyrdxlP-dep_Trfase"/>
</dbReference>
<dbReference type="InterPro" id="IPR015421">
    <property type="entry name" value="PyrdxlP-dep_Trfase_major"/>
</dbReference>
<reference evidence="6" key="1">
    <citation type="submission" date="2021-06" db="EMBL/GenBank/DDBJ databases">
        <authorList>
            <person name="Kallberg Y."/>
            <person name="Tangrot J."/>
            <person name="Rosling A."/>
        </authorList>
    </citation>
    <scope>NUCLEOTIDE SEQUENCE</scope>
    <source>
        <strain evidence="6">MA453B</strain>
    </source>
</reference>
<evidence type="ECO:0000256" key="3">
    <source>
        <dbReference type="ARBA" id="ARBA00022679"/>
    </source>
</evidence>
<accession>A0A9N9INS9</accession>
<dbReference type="PROSITE" id="PS00600">
    <property type="entry name" value="AA_TRANSFER_CLASS_3"/>
    <property type="match status" value="1"/>
</dbReference>
<dbReference type="GO" id="GO:0004141">
    <property type="term" value="F:dethiobiotin synthase activity"/>
    <property type="evidence" value="ECO:0007669"/>
    <property type="project" value="TreeGrafter"/>
</dbReference>
<dbReference type="PANTHER" id="PTHR42684">
    <property type="entry name" value="ADENOSYLMETHIONINE-8-AMINO-7-OXONONANOATE AMINOTRANSFERASE"/>
    <property type="match status" value="1"/>
</dbReference>
<dbReference type="SUPFAM" id="SSF53383">
    <property type="entry name" value="PLP-dependent transferases"/>
    <property type="match status" value="1"/>
</dbReference>
<gene>
    <name evidence="6" type="ORF">DERYTH_LOCUS16210</name>
</gene>
<evidence type="ECO:0000256" key="4">
    <source>
        <dbReference type="ARBA" id="ARBA00022898"/>
    </source>
</evidence>
<dbReference type="Gene3D" id="3.40.640.10">
    <property type="entry name" value="Type I PLP-dependent aspartate aminotransferase-like (Major domain)"/>
    <property type="match status" value="1"/>
</dbReference>
<dbReference type="PANTHER" id="PTHR42684:SF3">
    <property type="entry name" value="ADENOSYLMETHIONINE-8-AMINO-7-OXONONANOATE AMINOTRANSFERASE"/>
    <property type="match status" value="1"/>
</dbReference>
<dbReference type="Pfam" id="PF00202">
    <property type="entry name" value="Aminotran_3"/>
    <property type="match status" value="1"/>
</dbReference>
<name>A0A9N9INS9_9GLOM</name>